<evidence type="ECO:0000313" key="8">
    <source>
        <dbReference type="Proteomes" id="UP000483432"/>
    </source>
</evidence>
<dbReference type="GO" id="GO:0005524">
    <property type="term" value="F:ATP binding"/>
    <property type="evidence" value="ECO:0007669"/>
    <property type="project" value="UniProtKB-KW"/>
</dbReference>
<dbReference type="PROSITE" id="PS51866">
    <property type="entry name" value="MOP"/>
    <property type="match status" value="1"/>
</dbReference>
<dbReference type="PANTHER" id="PTHR43514">
    <property type="entry name" value="ABC TRANSPORTER I FAMILY MEMBER 10"/>
    <property type="match status" value="1"/>
</dbReference>
<feature type="domain" description="Mop" evidence="6">
    <location>
        <begin position="139"/>
        <end position="202"/>
    </location>
</feature>
<keyword evidence="2 5" id="KW-0500">Molybdenum</keyword>
<dbReference type="PANTHER" id="PTHR43514:SF4">
    <property type="entry name" value="ABC TRANSPORTER I FAMILY MEMBER 10"/>
    <property type="match status" value="1"/>
</dbReference>
<dbReference type="SUPFAM" id="SSF52540">
    <property type="entry name" value="P-loop containing nucleoside triphosphate hydrolases"/>
    <property type="match status" value="1"/>
</dbReference>
<dbReference type="InterPro" id="IPR005116">
    <property type="entry name" value="Transp-assoc_OB_typ1"/>
</dbReference>
<keyword evidence="7" id="KW-0547">Nucleotide-binding</keyword>
<evidence type="ECO:0000256" key="5">
    <source>
        <dbReference type="PROSITE-ProRule" id="PRU01213"/>
    </source>
</evidence>
<reference evidence="7 8" key="1">
    <citation type="submission" date="2019-09" db="EMBL/GenBank/DDBJ databases">
        <title>H2 Metabolism Revealed by Metagenomic Analysis in Subglacial Sediment of East Antarctica.</title>
        <authorList>
            <person name="Yang Z."/>
            <person name="Zhang Y."/>
            <person name="Lv Y."/>
            <person name="Yan W."/>
            <person name="Xiao X."/>
            <person name="Sun B."/>
            <person name="Ma H."/>
        </authorList>
    </citation>
    <scope>NUCLEOTIDE SEQUENCE [LARGE SCALE GENOMIC DNA]</scope>
    <source>
        <strain evidence="7">Bin2_2</strain>
    </source>
</reference>
<dbReference type="EMBL" id="JAAFGW010000137">
    <property type="protein sequence ID" value="NDP48614.1"/>
    <property type="molecule type" value="Genomic_DNA"/>
</dbReference>
<protein>
    <submittedName>
        <fullName evidence="7">Molybdenum ABC transporter ATP-binding protein</fullName>
    </submittedName>
</protein>
<dbReference type="Pfam" id="PF03459">
    <property type="entry name" value="TOBE"/>
    <property type="match status" value="1"/>
</dbReference>
<evidence type="ECO:0000313" key="7">
    <source>
        <dbReference type="EMBL" id="NDP48614.1"/>
    </source>
</evidence>
<keyword evidence="7" id="KW-0067">ATP-binding</keyword>
<keyword evidence="4" id="KW-0472">Membrane</keyword>
<keyword evidence="3" id="KW-1278">Translocase</keyword>
<dbReference type="SUPFAM" id="SSF50331">
    <property type="entry name" value="MOP-like"/>
    <property type="match status" value="1"/>
</dbReference>
<evidence type="ECO:0000256" key="1">
    <source>
        <dbReference type="ARBA" id="ARBA00022475"/>
    </source>
</evidence>
<dbReference type="Gene3D" id="2.40.50.100">
    <property type="match status" value="1"/>
</dbReference>
<proteinExistence type="predicted"/>
<organism evidence="7 8">
    <name type="scientific">Sulfuriferula multivorans</name>
    <dbReference type="NCBI Taxonomy" id="1559896"/>
    <lineage>
        <taxon>Bacteria</taxon>
        <taxon>Pseudomonadati</taxon>
        <taxon>Pseudomonadota</taxon>
        <taxon>Betaproteobacteria</taxon>
        <taxon>Nitrosomonadales</taxon>
        <taxon>Sulfuricellaceae</taxon>
        <taxon>Sulfuriferula</taxon>
    </lineage>
</organism>
<dbReference type="InterPro" id="IPR027417">
    <property type="entry name" value="P-loop_NTPase"/>
</dbReference>
<dbReference type="AlphaFoldDB" id="A0A7C9KAQ0"/>
<dbReference type="InterPro" id="IPR008995">
    <property type="entry name" value="Mo/tungstate-bd_C_term_dom"/>
</dbReference>
<evidence type="ECO:0000256" key="4">
    <source>
        <dbReference type="ARBA" id="ARBA00023136"/>
    </source>
</evidence>
<feature type="non-terminal residue" evidence="7">
    <location>
        <position position="1"/>
    </location>
</feature>
<evidence type="ECO:0000256" key="2">
    <source>
        <dbReference type="ARBA" id="ARBA00022505"/>
    </source>
</evidence>
<dbReference type="Proteomes" id="UP000483432">
    <property type="component" value="Unassembled WGS sequence"/>
</dbReference>
<sequence length="202" mass="21617">LLMDEPLSALDAASRADILPYLERLHRQLELPIIYVSHALDEVARLADTLLLIEAGKITYQGPLVEGLTRLDLPLAHRDTASTVIDTTVVSHDAEFHLTQVSHGSITLSLPGLHAGPGALLRVRVAARDVSLALSTPSNTSILNLLPARIVELADDAPGQVLVRLAMEDTTLLARITRKSAQALNLQPGMTVIAQVKSIAVA</sequence>
<dbReference type="GO" id="GO:0015689">
    <property type="term" value="P:molybdate ion transport"/>
    <property type="evidence" value="ECO:0007669"/>
    <property type="project" value="InterPro"/>
</dbReference>
<dbReference type="Gene3D" id="3.40.50.300">
    <property type="entry name" value="P-loop containing nucleotide triphosphate hydrolases"/>
    <property type="match status" value="1"/>
</dbReference>
<comment type="caution">
    <text evidence="7">The sequence shown here is derived from an EMBL/GenBank/DDBJ whole genome shotgun (WGS) entry which is preliminary data.</text>
</comment>
<evidence type="ECO:0000259" key="6">
    <source>
        <dbReference type="PROSITE" id="PS51866"/>
    </source>
</evidence>
<accession>A0A7C9KAQ0</accession>
<name>A0A7C9KAQ0_9PROT</name>
<dbReference type="InterPro" id="IPR050334">
    <property type="entry name" value="Molybdenum_import_ModC"/>
</dbReference>
<evidence type="ECO:0000256" key="3">
    <source>
        <dbReference type="ARBA" id="ARBA00022967"/>
    </source>
</evidence>
<dbReference type="InterPro" id="IPR004606">
    <property type="entry name" value="Mop_domain"/>
</dbReference>
<keyword evidence="1" id="KW-1003">Cell membrane</keyword>
<gene>
    <name evidence="7" type="ORF">GZ085_09555</name>
</gene>